<dbReference type="Pfam" id="PF00419">
    <property type="entry name" value="Fimbrial"/>
    <property type="match status" value="1"/>
</dbReference>
<evidence type="ECO:0000256" key="1">
    <source>
        <dbReference type="SAM" id="SignalP"/>
    </source>
</evidence>
<keyword evidence="1" id="KW-0732">Signal</keyword>
<evidence type="ECO:0000313" key="3">
    <source>
        <dbReference type="EMBL" id="XBV44805.1"/>
    </source>
</evidence>
<proteinExistence type="predicted"/>
<dbReference type="PANTHER" id="PTHR33420">
    <property type="entry name" value="FIMBRIAL SUBUNIT ELFA-RELATED"/>
    <property type="match status" value="1"/>
</dbReference>
<dbReference type="GO" id="GO:0043709">
    <property type="term" value="P:cell adhesion involved in single-species biofilm formation"/>
    <property type="evidence" value="ECO:0007669"/>
    <property type="project" value="TreeGrafter"/>
</dbReference>
<gene>
    <name evidence="3" type="ORF">AAF463_00235</name>
</gene>
<organism evidence="3">
    <name type="scientific">Pantoea sp. BJ2</name>
    <dbReference type="NCBI Taxonomy" id="3141322"/>
    <lineage>
        <taxon>Bacteria</taxon>
        <taxon>Pseudomonadati</taxon>
        <taxon>Pseudomonadota</taxon>
        <taxon>Gammaproteobacteria</taxon>
        <taxon>Enterobacterales</taxon>
        <taxon>Erwiniaceae</taxon>
        <taxon>Pantoea</taxon>
    </lineage>
</organism>
<dbReference type="PANTHER" id="PTHR33420:SF9">
    <property type="entry name" value="MINOR FIMBRIAL SUBUNIT"/>
    <property type="match status" value="1"/>
</dbReference>
<reference evidence="3" key="1">
    <citation type="submission" date="2024-06" db="EMBL/GenBank/DDBJ databases">
        <title>Multiomics insights into the TNT degradation mechanism by Pantoea sp. BJ2 isolated from an ammunition destruction site.</title>
        <authorList>
            <person name="Luo J."/>
        </authorList>
    </citation>
    <scope>NUCLEOTIDE SEQUENCE</scope>
    <source>
        <strain evidence="3">BJ2</strain>
    </source>
</reference>
<protein>
    <submittedName>
        <fullName evidence="3">Fimbrial protein</fullName>
    </submittedName>
</protein>
<dbReference type="SUPFAM" id="SSF49401">
    <property type="entry name" value="Bacterial adhesins"/>
    <property type="match status" value="1"/>
</dbReference>
<dbReference type="InterPro" id="IPR050263">
    <property type="entry name" value="Bact_Fimbrial_Adh_Pro"/>
</dbReference>
<feature type="chain" id="PRO_5043672337" evidence="1">
    <location>
        <begin position="22"/>
        <end position="174"/>
    </location>
</feature>
<accession>A0AAU7TVX3</accession>
<dbReference type="Gene3D" id="2.60.40.1090">
    <property type="entry name" value="Fimbrial-type adhesion domain"/>
    <property type="match status" value="1"/>
</dbReference>
<dbReference type="EMBL" id="CP158292">
    <property type="protein sequence ID" value="XBV44805.1"/>
    <property type="molecule type" value="Genomic_DNA"/>
</dbReference>
<feature type="signal peptide" evidence="1">
    <location>
        <begin position="1"/>
        <end position="21"/>
    </location>
</feature>
<evidence type="ECO:0000259" key="2">
    <source>
        <dbReference type="Pfam" id="PF00419"/>
    </source>
</evidence>
<dbReference type="AlphaFoldDB" id="A0AAU7TVX3"/>
<feature type="domain" description="Fimbrial-type adhesion" evidence="2">
    <location>
        <begin position="25"/>
        <end position="174"/>
    </location>
</feature>
<name>A0AAU7TVX3_9GAMM</name>
<dbReference type="GO" id="GO:0009289">
    <property type="term" value="C:pilus"/>
    <property type="evidence" value="ECO:0007669"/>
    <property type="project" value="InterPro"/>
</dbReference>
<dbReference type="InterPro" id="IPR008966">
    <property type="entry name" value="Adhesion_dom_sf"/>
</dbReference>
<sequence length="174" mass="18014">MKYSIRTLIFLNSLISFTAAATDVNFQGRLIDDACQIAQPGVPLEVDFGQIAVNSLYDNTRTAGKSFTVSLINCNVSVAQSVSVTFEGSPDAGGLAGYLAIAPSSTASGIGIGIETESGDLIALGTASPATELVNGTNDIVFKSFVQGQPDSIANKTIAAGDFNSMATLSFNYQ</sequence>
<dbReference type="RefSeq" id="WP_350261336.1">
    <property type="nucleotide sequence ID" value="NZ_CP158292.1"/>
</dbReference>
<dbReference type="InterPro" id="IPR000259">
    <property type="entry name" value="Adhesion_dom_fimbrial"/>
</dbReference>
<dbReference type="InterPro" id="IPR036937">
    <property type="entry name" value="Adhesion_dom_fimbrial_sf"/>
</dbReference>